<accession>A0AAD3SMS6</accession>
<evidence type="ECO:0000313" key="3">
    <source>
        <dbReference type="Proteomes" id="UP001279734"/>
    </source>
</evidence>
<comment type="caution">
    <text evidence="2">The sequence shown here is derived from an EMBL/GenBank/DDBJ whole genome shotgun (WGS) entry which is preliminary data.</text>
</comment>
<protein>
    <submittedName>
        <fullName evidence="2">Uncharacterized protein</fullName>
    </submittedName>
</protein>
<keyword evidence="1" id="KW-0472">Membrane</keyword>
<evidence type="ECO:0000313" key="2">
    <source>
        <dbReference type="EMBL" id="GMH13356.1"/>
    </source>
</evidence>
<sequence length="102" mass="10716">MEVAEEAATSVVGVLKVAVVVTTEAMATAEVTVILEVGAVKVVMVVVVMAMGAVKVAMEETTTLVVPPMETGGTKILWVLLYSVRCVSQLIVVIRNIVSTLE</sequence>
<feature type="transmembrane region" description="Helical" evidence="1">
    <location>
        <begin position="33"/>
        <end position="56"/>
    </location>
</feature>
<dbReference type="AlphaFoldDB" id="A0AAD3SMS6"/>
<gene>
    <name evidence="2" type="ORF">Nepgr_015197</name>
</gene>
<name>A0AAD3SMS6_NEPGR</name>
<evidence type="ECO:0000256" key="1">
    <source>
        <dbReference type="SAM" id="Phobius"/>
    </source>
</evidence>
<organism evidence="2 3">
    <name type="scientific">Nepenthes gracilis</name>
    <name type="common">Slender pitcher plant</name>
    <dbReference type="NCBI Taxonomy" id="150966"/>
    <lineage>
        <taxon>Eukaryota</taxon>
        <taxon>Viridiplantae</taxon>
        <taxon>Streptophyta</taxon>
        <taxon>Embryophyta</taxon>
        <taxon>Tracheophyta</taxon>
        <taxon>Spermatophyta</taxon>
        <taxon>Magnoliopsida</taxon>
        <taxon>eudicotyledons</taxon>
        <taxon>Gunneridae</taxon>
        <taxon>Pentapetalae</taxon>
        <taxon>Caryophyllales</taxon>
        <taxon>Nepenthaceae</taxon>
        <taxon>Nepenthes</taxon>
    </lineage>
</organism>
<keyword evidence="3" id="KW-1185">Reference proteome</keyword>
<feature type="transmembrane region" description="Helical" evidence="1">
    <location>
        <begin position="76"/>
        <end position="98"/>
    </location>
</feature>
<keyword evidence="1" id="KW-0812">Transmembrane</keyword>
<dbReference type="EMBL" id="BSYO01000012">
    <property type="protein sequence ID" value="GMH13356.1"/>
    <property type="molecule type" value="Genomic_DNA"/>
</dbReference>
<dbReference type="Proteomes" id="UP001279734">
    <property type="component" value="Unassembled WGS sequence"/>
</dbReference>
<proteinExistence type="predicted"/>
<reference evidence="2" key="1">
    <citation type="submission" date="2023-05" db="EMBL/GenBank/DDBJ databases">
        <title>Nepenthes gracilis genome sequencing.</title>
        <authorList>
            <person name="Fukushima K."/>
        </authorList>
    </citation>
    <scope>NUCLEOTIDE SEQUENCE</scope>
    <source>
        <strain evidence="2">SING2019-196</strain>
    </source>
</reference>
<keyword evidence="1" id="KW-1133">Transmembrane helix</keyword>